<dbReference type="InterPro" id="IPR012337">
    <property type="entry name" value="RNaseH-like_sf"/>
</dbReference>
<dbReference type="PANTHER" id="PTHR10322:SF23">
    <property type="entry name" value="DNA POLYMERASE DELTA CATALYTIC SUBUNIT"/>
    <property type="match status" value="1"/>
</dbReference>
<evidence type="ECO:0000256" key="3">
    <source>
        <dbReference type="ARBA" id="ARBA00022695"/>
    </source>
</evidence>
<protein>
    <recommendedName>
        <fullName evidence="7">DNA polymerase</fullName>
        <ecNumber evidence="7">2.7.7.7</ecNumber>
    </recommendedName>
</protein>
<evidence type="ECO:0000313" key="10">
    <source>
        <dbReference type="EMBL" id="HII84000.1"/>
    </source>
</evidence>
<evidence type="ECO:0000313" key="11">
    <source>
        <dbReference type="Proteomes" id="UP000586031"/>
    </source>
</evidence>
<dbReference type="EC" id="2.7.7.7" evidence="7"/>
<feature type="domain" description="DNA-directed DNA polymerase family B multifunctional" evidence="8">
    <location>
        <begin position="418"/>
        <end position="616"/>
    </location>
</feature>
<comment type="catalytic activity">
    <reaction evidence="6 7">
        <text>DNA(n) + a 2'-deoxyribonucleoside 5'-triphosphate = DNA(n+1) + diphosphate</text>
        <dbReference type="Rhea" id="RHEA:22508"/>
        <dbReference type="Rhea" id="RHEA-COMP:17339"/>
        <dbReference type="Rhea" id="RHEA-COMP:17340"/>
        <dbReference type="ChEBI" id="CHEBI:33019"/>
        <dbReference type="ChEBI" id="CHEBI:61560"/>
        <dbReference type="ChEBI" id="CHEBI:173112"/>
        <dbReference type="EC" id="2.7.7.7"/>
    </reaction>
</comment>
<evidence type="ECO:0000256" key="6">
    <source>
        <dbReference type="ARBA" id="ARBA00049244"/>
    </source>
</evidence>
<keyword evidence="2 7" id="KW-0808">Transferase</keyword>
<evidence type="ECO:0000256" key="1">
    <source>
        <dbReference type="ARBA" id="ARBA00005755"/>
    </source>
</evidence>
<evidence type="ECO:0000256" key="2">
    <source>
        <dbReference type="ARBA" id="ARBA00022679"/>
    </source>
</evidence>
<dbReference type="PROSITE" id="PS00116">
    <property type="entry name" value="DNA_POLYMERASE_B"/>
    <property type="match status" value="1"/>
</dbReference>
<evidence type="ECO:0000259" key="8">
    <source>
        <dbReference type="Pfam" id="PF00136"/>
    </source>
</evidence>
<dbReference type="Proteomes" id="UP000586031">
    <property type="component" value="Unassembled WGS sequence"/>
</dbReference>
<evidence type="ECO:0000259" key="9">
    <source>
        <dbReference type="Pfam" id="PF03104"/>
    </source>
</evidence>
<dbReference type="Pfam" id="PF03104">
    <property type="entry name" value="DNA_pol_B_exo1"/>
    <property type="match status" value="1"/>
</dbReference>
<evidence type="ECO:0000256" key="7">
    <source>
        <dbReference type="RuleBase" id="RU000442"/>
    </source>
</evidence>
<dbReference type="Gene3D" id="1.10.287.690">
    <property type="entry name" value="Helix hairpin bin"/>
    <property type="match status" value="1"/>
</dbReference>
<dbReference type="InterPro" id="IPR006133">
    <property type="entry name" value="DNA-dir_DNA_pol_B_exonuc"/>
</dbReference>
<dbReference type="Gene3D" id="3.90.1600.10">
    <property type="entry name" value="Palm domain of DNA polymerase"/>
    <property type="match status" value="1"/>
</dbReference>
<dbReference type="PANTHER" id="PTHR10322">
    <property type="entry name" value="DNA POLYMERASE CATALYTIC SUBUNIT"/>
    <property type="match status" value="1"/>
</dbReference>
<dbReference type="InterPro" id="IPR023211">
    <property type="entry name" value="DNA_pol_palm_dom_sf"/>
</dbReference>
<dbReference type="InterPro" id="IPR006134">
    <property type="entry name" value="DNA-dir_DNA_pol_B_multi_dom"/>
</dbReference>
<accession>A0A7J4TI19</accession>
<dbReference type="InterPro" id="IPR006172">
    <property type="entry name" value="DNA-dir_DNA_pol_B"/>
</dbReference>
<dbReference type="GO" id="GO:0000166">
    <property type="term" value="F:nucleotide binding"/>
    <property type="evidence" value="ECO:0007669"/>
    <property type="project" value="InterPro"/>
</dbReference>
<reference evidence="11" key="1">
    <citation type="journal article" date="2020" name="bioRxiv">
        <title>A rank-normalized archaeal taxonomy based on genome phylogeny resolves widespread incomplete and uneven classifications.</title>
        <authorList>
            <person name="Rinke C."/>
            <person name="Chuvochina M."/>
            <person name="Mussig A.J."/>
            <person name="Chaumeil P.-A."/>
            <person name="Waite D.W."/>
            <person name="Whitman W.B."/>
            <person name="Parks D.H."/>
            <person name="Hugenholtz P."/>
        </authorList>
    </citation>
    <scope>NUCLEOTIDE SEQUENCE [LARGE SCALE GENOMIC DNA]</scope>
</reference>
<proteinExistence type="inferred from homology"/>
<organism evidence="10 11">
    <name type="scientific">Methanobacterium subterraneum</name>
    <dbReference type="NCBI Taxonomy" id="59277"/>
    <lineage>
        <taxon>Archaea</taxon>
        <taxon>Methanobacteriati</taxon>
        <taxon>Methanobacteriota</taxon>
        <taxon>Methanomada group</taxon>
        <taxon>Methanobacteria</taxon>
        <taxon>Methanobacteriales</taxon>
        <taxon>Methanobacteriaceae</taxon>
        <taxon>Methanobacterium</taxon>
    </lineage>
</organism>
<dbReference type="InterPro" id="IPR036397">
    <property type="entry name" value="RNaseH_sf"/>
</dbReference>
<comment type="caution">
    <text evidence="10">The sequence shown here is derived from an EMBL/GenBank/DDBJ whole genome shotgun (WGS) entry which is preliminary data.</text>
</comment>
<evidence type="ECO:0000256" key="5">
    <source>
        <dbReference type="ARBA" id="ARBA00023125"/>
    </source>
</evidence>
<keyword evidence="5 7" id="KW-0238">DNA-binding</keyword>
<name>A0A7J4TI19_9EURY</name>
<dbReference type="SUPFAM" id="SSF56672">
    <property type="entry name" value="DNA/RNA polymerases"/>
    <property type="match status" value="1"/>
</dbReference>
<dbReference type="GO" id="GO:0003677">
    <property type="term" value="F:DNA binding"/>
    <property type="evidence" value="ECO:0007669"/>
    <property type="project" value="UniProtKB-KW"/>
</dbReference>
<dbReference type="Gene3D" id="3.30.420.10">
    <property type="entry name" value="Ribonuclease H-like superfamily/Ribonuclease H"/>
    <property type="match status" value="1"/>
</dbReference>
<dbReference type="GO" id="GO:0006261">
    <property type="term" value="P:DNA-templated DNA replication"/>
    <property type="evidence" value="ECO:0007669"/>
    <property type="project" value="TreeGrafter"/>
</dbReference>
<evidence type="ECO:0000256" key="4">
    <source>
        <dbReference type="ARBA" id="ARBA00022932"/>
    </source>
</evidence>
<dbReference type="Pfam" id="PF00136">
    <property type="entry name" value="DNA_pol_B"/>
    <property type="match status" value="1"/>
</dbReference>
<gene>
    <name evidence="10" type="ORF">HA271_03980</name>
</gene>
<dbReference type="InterPro" id="IPR043502">
    <property type="entry name" value="DNA/RNA_pol_sf"/>
</dbReference>
<dbReference type="PRINTS" id="PR00106">
    <property type="entry name" value="DNAPOLB"/>
</dbReference>
<dbReference type="AlphaFoldDB" id="A0A7J4TI19"/>
<dbReference type="SMART" id="SM00486">
    <property type="entry name" value="POLBc"/>
    <property type="match status" value="1"/>
</dbReference>
<dbReference type="GO" id="GO:0003887">
    <property type="term" value="F:DNA-directed DNA polymerase activity"/>
    <property type="evidence" value="ECO:0007669"/>
    <property type="project" value="UniProtKB-KW"/>
</dbReference>
<dbReference type="InterPro" id="IPR017964">
    <property type="entry name" value="DNA-dir_DNA_pol_B_CS"/>
</dbReference>
<keyword evidence="7" id="KW-0235">DNA replication</keyword>
<keyword evidence="3 7" id="KW-0548">Nucleotidyltransferase</keyword>
<keyword evidence="4 7" id="KW-0239">DNA-directed DNA polymerase</keyword>
<dbReference type="InterPro" id="IPR050240">
    <property type="entry name" value="DNA_pol_type-B"/>
</dbReference>
<sequence>MQTKKFVLLDIDYVTRNQEPVIRLFGKLLGENEEGHIIVLDKSFKPYIYVIPSDPHCIPDCTHELSELKLISVEKVSRNDMGEHKEVLKVTFKHPRDIPKLREKILNLPSVEEIREHDIPFYRRYLIDKGLFPLNLVEVEGKILNSPQTSRKTPVKLVTKGSDNNQTPKSCIFQMENHPKPMDSSLPEFKFLSFDIEVYNPRGMPQSDLDPIIMISFSSNQGFQKVISTKNPPDSSDPNGSSLDFVELVADEKELLEKFVETVQSENPDIILGYNSDSFDLPYIRDRAAKLGVPLKLGIDGSPPKFTRTGFTNSTMIKGRIHIDLYFNIRRYMHLARHTLEHVYLELCGEMKLDIPGDEIHIYWDEGGSKLETLFHYSLDDAVAVTRIGERMIPLSTELTRIVGQPLFDVSRMASGRLVEWYLIRKSFQYQNLVPNKPSPSEVTQREDVHVVGGYVKEPVKGLHANVVYFDFRSLYPSIIISKNISPDSFIDKQEFNRDDCYVSPENGYNFQKEPVGFIPSAIGQILQDRVKIKSLMKESRDDCQLHILNAQQEALKRLANTFYGLYNHSTFRWYSLQCSQSITAWGRDFLKKTMDDAEKQGFKPVYADTDGFFATYVGTMDEGTKPTEYQVR</sequence>
<feature type="domain" description="DNA-directed DNA polymerase family B exonuclease" evidence="9">
    <location>
        <begin position="113"/>
        <end position="343"/>
    </location>
</feature>
<dbReference type="EMBL" id="DUHE01000118">
    <property type="protein sequence ID" value="HII84000.1"/>
    <property type="molecule type" value="Genomic_DNA"/>
</dbReference>
<dbReference type="SUPFAM" id="SSF53098">
    <property type="entry name" value="Ribonuclease H-like"/>
    <property type="match status" value="1"/>
</dbReference>
<dbReference type="Gene3D" id="3.30.342.10">
    <property type="entry name" value="DNA Polymerase, chain B, domain 1"/>
    <property type="match status" value="1"/>
</dbReference>
<comment type="similarity">
    <text evidence="1 7">Belongs to the DNA polymerase type-B family.</text>
</comment>